<gene>
    <name evidence="2" type="ORF">A1Q2_05863</name>
</gene>
<evidence type="ECO:0000256" key="1">
    <source>
        <dbReference type="SAM" id="MobiDB-lite"/>
    </source>
</evidence>
<dbReference type="EMBL" id="AMBO01000359">
    <property type="protein sequence ID" value="EKC99836.1"/>
    <property type="molecule type" value="Genomic_DNA"/>
</dbReference>
<feature type="compositionally biased region" description="Polar residues" evidence="1">
    <location>
        <begin position="98"/>
        <end position="108"/>
    </location>
</feature>
<feature type="compositionally biased region" description="Polar residues" evidence="1">
    <location>
        <begin position="135"/>
        <end position="145"/>
    </location>
</feature>
<name>K1VKS3_TRIAC</name>
<feature type="region of interest" description="Disordered" evidence="1">
    <location>
        <begin position="58"/>
        <end position="262"/>
    </location>
</feature>
<feature type="compositionally biased region" description="Pro residues" evidence="1">
    <location>
        <begin position="194"/>
        <end position="207"/>
    </location>
</feature>
<proteinExistence type="predicted"/>
<reference evidence="2 3" key="1">
    <citation type="journal article" date="2012" name="Eukaryot. Cell">
        <title>Genome sequence of the Trichosporon asahii environmental strain CBS 8904.</title>
        <authorList>
            <person name="Yang R.Y."/>
            <person name="Li H.T."/>
            <person name="Zhu H."/>
            <person name="Zhou G.P."/>
            <person name="Wang M."/>
            <person name="Wang L."/>
        </authorList>
    </citation>
    <scope>NUCLEOTIDE SEQUENCE [LARGE SCALE GENOMIC DNA]</scope>
    <source>
        <strain evidence="2 3">CBS 8904</strain>
    </source>
</reference>
<keyword evidence="3" id="KW-1185">Reference proteome</keyword>
<feature type="region of interest" description="Disordered" evidence="1">
    <location>
        <begin position="274"/>
        <end position="349"/>
    </location>
</feature>
<feature type="compositionally biased region" description="Polar residues" evidence="1">
    <location>
        <begin position="231"/>
        <end position="243"/>
    </location>
</feature>
<feature type="compositionally biased region" description="Low complexity" evidence="1">
    <location>
        <begin position="68"/>
        <end position="97"/>
    </location>
</feature>
<dbReference type="HOGENOM" id="CLU_551180_0_0_1"/>
<organism evidence="2 3">
    <name type="scientific">Trichosporon asahii var. asahii (strain CBS 8904)</name>
    <name type="common">Yeast</name>
    <dbReference type="NCBI Taxonomy" id="1220162"/>
    <lineage>
        <taxon>Eukaryota</taxon>
        <taxon>Fungi</taxon>
        <taxon>Dikarya</taxon>
        <taxon>Basidiomycota</taxon>
        <taxon>Agaricomycotina</taxon>
        <taxon>Tremellomycetes</taxon>
        <taxon>Trichosporonales</taxon>
        <taxon>Trichosporonaceae</taxon>
        <taxon>Trichosporon</taxon>
    </lineage>
</organism>
<sequence length="522" mass="55042">MFMPPLSPGLSPGRPSTSSMSSKHDSFTVVRTADDEEDPEDACRPEYAFLSVDPCSFMSRPPVPHNKSSASVSSLSSCNSAPPTASASALQQAQAQSVRSYSPNSQHQSLPSPSAPTHPLPPPPSASVGPHPYGAQSTASYSNYSAYGHGLPGHPVSPTSSASASSPTSPTSGPPIIVYSAFKHADQRARTVPPRRPLPSAPIPASPETPRHGLPSLPPLPPTPSTPEYTHGQQVTMTHTPGTRYSGPHTPHTPHSPHSLAPGGVRASLADSLSSKGTCESGTTLIDSSPTLPTVPSMTNVTRAGSVCGKSVSAKSERGFETRPSTPTTASSGASIATGITTGVGGLPREAQPFKADRPWLKRVFHKASAADVASLVLQGWPESDARTALSLCQTTDKAIEYLTLQRTKHYSIATLIQDGYSPKAVREAVDKYPNADVANAYLMHQKHCDLARFKPVKDCMWCDAIVQCRRNLGVTDSRVISVVPRTDMRTPCGVLGSTGARQGRTSWTPVVPHLLPLPKSC</sequence>
<accession>K1VKS3</accession>
<feature type="compositionally biased region" description="Low complexity" evidence="1">
    <location>
        <begin position="324"/>
        <end position="341"/>
    </location>
</feature>
<evidence type="ECO:0000313" key="3">
    <source>
        <dbReference type="Proteomes" id="UP000006757"/>
    </source>
</evidence>
<dbReference type="AlphaFoldDB" id="K1VKS3"/>
<dbReference type="InParanoid" id="K1VKS3"/>
<feature type="compositionally biased region" description="Low complexity" evidence="1">
    <location>
        <begin position="8"/>
        <end position="21"/>
    </location>
</feature>
<feature type="region of interest" description="Disordered" evidence="1">
    <location>
        <begin position="1"/>
        <end position="45"/>
    </location>
</feature>
<feature type="compositionally biased region" description="Pro residues" evidence="1">
    <location>
        <begin position="113"/>
        <end position="125"/>
    </location>
</feature>
<feature type="compositionally biased region" description="Pro residues" evidence="1">
    <location>
        <begin position="216"/>
        <end position="225"/>
    </location>
</feature>
<comment type="caution">
    <text evidence="2">The sequence shown here is derived from an EMBL/GenBank/DDBJ whole genome shotgun (WGS) entry which is preliminary data.</text>
</comment>
<evidence type="ECO:0000313" key="2">
    <source>
        <dbReference type="EMBL" id="EKC99836.1"/>
    </source>
</evidence>
<feature type="compositionally biased region" description="Low complexity" evidence="1">
    <location>
        <begin position="157"/>
        <end position="171"/>
    </location>
</feature>
<feature type="compositionally biased region" description="Polar residues" evidence="1">
    <location>
        <begin position="274"/>
        <end position="303"/>
    </location>
</feature>
<protein>
    <submittedName>
        <fullName evidence="2">Alpha-galactosidase</fullName>
    </submittedName>
</protein>
<dbReference type="Proteomes" id="UP000006757">
    <property type="component" value="Unassembled WGS sequence"/>
</dbReference>